<feature type="domain" description="ETF-QO/FixX C-terminal" evidence="13">
    <location>
        <begin position="467"/>
        <end position="554"/>
    </location>
</feature>
<keyword evidence="8 11" id="KW-0408">Iron</keyword>
<dbReference type="InterPro" id="IPR036188">
    <property type="entry name" value="FAD/NAD-bd_sf"/>
</dbReference>
<name>A0A841H6A4_9BACT</name>
<dbReference type="PANTHER" id="PTHR10617:SF107">
    <property type="entry name" value="ELECTRON TRANSFER FLAVOPROTEIN-UBIQUINONE OXIDOREDUCTASE, MITOCHONDRIAL"/>
    <property type="match status" value="1"/>
</dbReference>
<keyword evidence="2 11" id="KW-0813">Transport</keyword>
<dbReference type="InterPro" id="IPR007859">
    <property type="entry name" value="ETF-QO/FixX_C"/>
</dbReference>
<dbReference type="GO" id="GO:0051539">
    <property type="term" value="F:4 iron, 4 sulfur cluster binding"/>
    <property type="evidence" value="ECO:0007669"/>
    <property type="project" value="UniProtKB-UniRule"/>
</dbReference>
<sequence length="556" mass="59844">MADAARGTVLPVRHQPPLPRERMILSEAPDAEAIEMDVVIVGAGPAGLACAIELARLVQKDGEAGGSLGETQIAVLDKASALGEHNLSGAVVNPRAFRELFPELTDADFPFRDPVRDEAVYLMTETGHYRIPTPPPMHNKGNYTASISEICRWLGDKAEGLGVNILPGFPVDSLLVEGQNVRGVRTTPAGLSRDGSAGPGSEPPTDVTARVTVLAEGTRGPLAMAYREWQGIKSENPQIFALGVKELWETKVPLDKIVHTLGWPLPRDAFGGSWMYPVEPNLVSIGLVVGLDYRQTTVDVHQMLQRMKLHPLFRKYLEGGEMVEWGAKTIPEGGFYALSQRRYGDGVLMAGDTAGFVDVPSLKGIHYAMQSGIYAARAIFAALQKGDTSAAALAPYDAMVDGSYIRDDLYKSRNQRLAFKDGFFVGGAKAALMTVTGGRFPGGKITMHADNEVPRQAGPEPAFVPDGKLTFSKVDAVFKSGNGTRDDIPSHLIVGKDIPADVAQLYVHLCPAGVYEMNGDRLQVNAPNCIDCKATDVIGPRWTPREGGSGPAYKKM</sequence>
<keyword evidence="9 11" id="KW-0411">Iron-sulfur</keyword>
<keyword evidence="6 11" id="KW-0249">Electron transport</keyword>
<dbReference type="GO" id="GO:0046872">
    <property type="term" value="F:metal ion binding"/>
    <property type="evidence" value="ECO:0007669"/>
    <property type="project" value="UniProtKB-KW"/>
</dbReference>
<dbReference type="EC" id="1.5.5.1" evidence="11"/>
<comment type="cofactor">
    <cofactor evidence="11">
        <name>[4Fe-4S] cluster</name>
        <dbReference type="ChEBI" id="CHEBI:49883"/>
    </cofactor>
    <text evidence="11">Binds 1 [4Fe-4S] cluster.</text>
</comment>
<dbReference type="SUPFAM" id="SSF54373">
    <property type="entry name" value="FAD-linked reductases, C-terminal domain"/>
    <property type="match status" value="1"/>
</dbReference>
<organism evidence="15 16">
    <name type="scientific">Longimicrobium terrae</name>
    <dbReference type="NCBI Taxonomy" id="1639882"/>
    <lineage>
        <taxon>Bacteria</taxon>
        <taxon>Pseudomonadati</taxon>
        <taxon>Gemmatimonadota</taxon>
        <taxon>Longimicrobiia</taxon>
        <taxon>Longimicrobiales</taxon>
        <taxon>Longimicrobiaceae</taxon>
        <taxon>Longimicrobium</taxon>
    </lineage>
</organism>
<evidence type="ECO:0000256" key="4">
    <source>
        <dbReference type="ARBA" id="ARBA00022723"/>
    </source>
</evidence>
<keyword evidence="16" id="KW-1185">Reference proteome</keyword>
<evidence type="ECO:0000256" key="8">
    <source>
        <dbReference type="ARBA" id="ARBA00023004"/>
    </source>
</evidence>
<keyword evidence="10 11" id="KW-0830">Ubiquinone</keyword>
<keyword evidence="4 11" id="KW-0479">Metal-binding</keyword>
<feature type="domain" description="ETF-QO/FixC ubiquinone-binding" evidence="14">
    <location>
        <begin position="240"/>
        <end position="330"/>
    </location>
</feature>
<proteinExistence type="predicted"/>
<dbReference type="InterPro" id="IPR049398">
    <property type="entry name" value="ETF-QO/FixC_UQ-bd"/>
</dbReference>
<evidence type="ECO:0000256" key="1">
    <source>
        <dbReference type="ARBA" id="ARBA00001974"/>
    </source>
</evidence>
<keyword evidence="3 11" id="KW-0285">Flavoprotein</keyword>
<evidence type="ECO:0000256" key="10">
    <source>
        <dbReference type="ARBA" id="ARBA00023075"/>
    </source>
</evidence>
<gene>
    <name evidence="15" type="ORF">HNQ61_005301</name>
</gene>
<evidence type="ECO:0000256" key="9">
    <source>
        <dbReference type="ARBA" id="ARBA00023014"/>
    </source>
</evidence>
<dbReference type="PANTHER" id="PTHR10617">
    <property type="entry name" value="ELECTRON TRANSFER FLAVOPROTEIN-UBIQUINONE OXIDOREDUCTASE"/>
    <property type="match status" value="1"/>
</dbReference>
<comment type="function">
    <text evidence="11">Accepts electrons from ETF and reduces ubiquinone.</text>
</comment>
<dbReference type="Pfam" id="PF21162">
    <property type="entry name" value="ETFQO_UQ-bd"/>
    <property type="match status" value="1"/>
</dbReference>
<protein>
    <recommendedName>
        <fullName evidence="11">Electron transfer flavoprotein-ubiquinone oxidoreductase</fullName>
        <shortName evidence="11">ETF-QO</shortName>
        <ecNumber evidence="11">1.5.5.1</ecNumber>
    </recommendedName>
</protein>
<evidence type="ECO:0000256" key="6">
    <source>
        <dbReference type="ARBA" id="ARBA00022982"/>
    </source>
</evidence>
<evidence type="ECO:0000256" key="2">
    <source>
        <dbReference type="ARBA" id="ARBA00022448"/>
    </source>
</evidence>
<evidence type="ECO:0000256" key="3">
    <source>
        <dbReference type="ARBA" id="ARBA00022630"/>
    </source>
</evidence>
<dbReference type="RefSeq" id="WP_170035221.1">
    <property type="nucleotide sequence ID" value="NZ_JABDTL010000001.1"/>
</dbReference>
<dbReference type="GO" id="GO:0004174">
    <property type="term" value="F:electron-transferring-flavoprotein dehydrogenase activity"/>
    <property type="evidence" value="ECO:0007669"/>
    <property type="project" value="UniProtKB-UniRule"/>
</dbReference>
<dbReference type="SUPFAM" id="SSF51905">
    <property type="entry name" value="FAD/NAD(P)-binding domain"/>
    <property type="match status" value="1"/>
</dbReference>
<evidence type="ECO:0000313" key="16">
    <source>
        <dbReference type="Proteomes" id="UP000582837"/>
    </source>
</evidence>
<dbReference type="InterPro" id="IPR040156">
    <property type="entry name" value="ETF-QO"/>
</dbReference>
<evidence type="ECO:0000256" key="7">
    <source>
        <dbReference type="ARBA" id="ARBA00023002"/>
    </source>
</evidence>
<feature type="region of interest" description="Disordered" evidence="12">
    <location>
        <begin position="185"/>
        <end position="206"/>
    </location>
</feature>
<dbReference type="Gene3D" id="3.30.9.90">
    <property type="match status" value="1"/>
</dbReference>
<keyword evidence="7 11" id="KW-0560">Oxidoreductase</keyword>
<dbReference type="Gene3D" id="3.30.70.20">
    <property type="match status" value="1"/>
</dbReference>
<dbReference type="Proteomes" id="UP000582837">
    <property type="component" value="Unassembled WGS sequence"/>
</dbReference>
<comment type="caution">
    <text evidence="15">The sequence shown here is derived from an EMBL/GenBank/DDBJ whole genome shotgun (WGS) entry which is preliminary data.</text>
</comment>
<comment type="cofactor">
    <cofactor evidence="1 11">
        <name>FAD</name>
        <dbReference type="ChEBI" id="CHEBI:57692"/>
    </cofactor>
</comment>
<dbReference type="Pfam" id="PF05187">
    <property type="entry name" value="Fer4_ETF_QO"/>
    <property type="match status" value="1"/>
</dbReference>
<dbReference type="AlphaFoldDB" id="A0A841H6A4"/>
<keyword evidence="5 11" id="KW-0274">FAD</keyword>
<evidence type="ECO:0000313" key="15">
    <source>
        <dbReference type="EMBL" id="MBB6073630.1"/>
    </source>
</evidence>
<dbReference type="Gene3D" id="3.50.50.60">
    <property type="entry name" value="FAD/NAD(P)-binding domain"/>
    <property type="match status" value="1"/>
</dbReference>
<evidence type="ECO:0000256" key="12">
    <source>
        <dbReference type="SAM" id="MobiDB-lite"/>
    </source>
</evidence>
<evidence type="ECO:0000256" key="11">
    <source>
        <dbReference type="RuleBase" id="RU366068"/>
    </source>
</evidence>
<accession>A0A841H6A4</accession>
<dbReference type="SUPFAM" id="SSF54862">
    <property type="entry name" value="4Fe-4S ferredoxins"/>
    <property type="match status" value="1"/>
</dbReference>
<comment type="catalytic activity">
    <reaction evidence="11">
        <text>a ubiquinone + reduced [electron-transfer flavoprotein] = a ubiquinol + oxidized [electron-transfer flavoprotein] + H(+)</text>
        <dbReference type="Rhea" id="RHEA:24052"/>
        <dbReference type="Rhea" id="RHEA-COMP:9565"/>
        <dbReference type="Rhea" id="RHEA-COMP:9566"/>
        <dbReference type="Rhea" id="RHEA-COMP:10685"/>
        <dbReference type="Rhea" id="RHEA-COMP:10686"/>
        <dbReference type="ChEBI" id="CHEBI:15378"/>
        <dbReference type="ChEBI" id="CHEBI:16389"/>
        <dbReference type="ChEBI" id="CHEBI:17976"/>
        <dbReference type="ChEBI" id="CHEBI:57692"/>
        <dbReference type="ChEBI" id="CHEBI:58307"/>
        <dbReference type="EC" id="1.5.5.1"/>
    </reaction>
</comment>
<reference evidence="15 16" key="1">
    <citation type="submission" date="2020-08" db="EMBL/GenBank/DDBJ databases">
        <title>Genomic Encyclopedia of Type Strains, Phase IV (KMG-IV): sequencing the most valuable type-strain genomes for metagenomic binning, comparative biology and taxonomic classification.</title>
        <authorList>
            <person name="Goeker M."/>
        </authorList>
    </citation>
    <scope>NUCLEOTIDE SEQUENCE [LARGE SCALE GENOMIC DNA]</scope>
    <source>
        <strain evidence="15 16">DSM 29007</strain>
    </source>
</reference>
<evidence type="ECO:0000259" key="13">
    <source>
        <dbReference type="Pfam" id="PF05187"/>
    </source>
</evidence>
<dbReference type="EMBL" id="JACHIA010000027">
    <property type="protein sequence ID" value="MBB6073630.1"/>
    <property type="molecule type" value="Genomic_DNA"/>
</dbReference>
<evidence type="ECO:0000256" key="5">
    <source>
        <dbReference type="ARBA" id="ARBA00022827"/>
    </source>
</evidence>
<evidence type="ECO:0000259" key="14">
    <source>
        <dbReference type="Pfam" id="PF21162"/>
    </source>
</evidence>